<feature type="non-terminal residue" evidence="2">
    <location>
        <position position="1"/>
    </location>
</feature>
<feature type="region of interest" description="Disordered" evidence="1">
    <location>
        <begin position="211"/>
        <end position="250"/>
    </location>
</feature>
<dbReference type="EMBL" id="CAXAMN010011581">
    <property type="protein sequence ID" value="CAK9035673.1"/>
    <property type="molecule type" value="Genomic_DNA"/>
</dbReference>
<gene>
    <name evidence="2" type="ORF">CCMP2556_LOCUS19998</name>
</gene>
<sequence>TWTEVDDAIHKAFLQGSVDVAKPLAQLVQELSEVTGPGTGTEDGLPASPSQGLARLECLTPRPFYLPEQVDLRDVKVSGAPQELPQEFFSEAAFGGEFFEEEAAAVVAKGADTPEQLAKEAAAAEQGAGTQEELAKEAATVEEGAETQEQVAKAVALPSGKVLRRKKKLARQSRLIQGEGEDVLLQRAIFNKSKISLQEVAPVQEAAETQEEIAKASRVQRQAKPSRRRNRNRRNKKSGASASGGYGEAG</sequence>
<organism evidence="2 3">
    <name type="scientific">Durusdinium trenchii</name>
    <dbReference type="NCBI Taxonomy" id="1381693"/>
    <lineage>
        <taxon>Eukaryota</taxon>
        <taxon>Sar</taxon>
        <taxon>Alveolata</taxon>
        <taxon>Dinophyceae</taxon>
        <taxon>Suessiales</taxon>
        <taxon>Symbiodiniaceae</taxon>
        <taxon>Durusdinium</taxon>
    </lineage>
</organism>
<proteinExistence type="predicted"/>
<dbReference type="Proteomes" id="UP001642484">
    <property type="component" value="Unassembled WGS sequence"/>
</dbReference>
<feature type="compositionally biased region" description="Basic residues" evidence="1">
    <location>
        <begin position="224"/>
        <end position="237"/>
    </location>
</feature>
<evidence type="ECO:0000256" key="1">
    <source>
        <dbReference type="SAM" id="MobiDB-lite"/>
    </source>
</evidence>
<feature type="region of interest" description="Disordered" evidence="1">
    <location>
        <begin position="122"/>
        <end position="143"/>
    </location>
</feature>
<accession>A0ABP0LAN8</accession>
<name>A0ABP0LAN8_9DINO</name>
<comment type="caution">
    <text evidence="2">The sequence shown here is derived from an EMBL/GenBank/DDBJ whole genome shotgun (WGS) entry which is preliminary data.</text>
</comment>
<feature type="compositionally biased region" description="Low complexity" evidence="1">
    <location>
        <begin position="122"/>
        <end position="132"/>
    </location>
</feature>
<keyword evidence="3" id="KW-1185">Reference proteome</keyword>
<evidence type="ECO:0000313" key="3">
    <source>
        <dbReference type="Proteomes" id="UP001642484"/>
    </source>
</evidence>
<protein>
    <submittedName>
        <fullName evidence="2">Uncharacterized protein</fullName>
    </submittedName>
</protein>
<reference evidence="2 3" key="1">
    <citation type="submission" date="2024-02" db="EMBL/GenBank/DDBJ databases">
        <authorList>
            <person name="Chen Y."/>
            <person name="Shah S."/>
            <person name="Dougan E. K."/>
            <person name="Thang M."/>
            <person name="Chan C."/>
        </authorList>
    </citation>
    <scope>NUCLEOTIDE SEQUENCE [LARGE SCALE GENOMIC DNA]</scope>
</reference>
<evidence type="ECO:0000313" key="2">
    <source>
        <dbReference type="EMBL" id="CAK9035673.1"/>
    </source>
</evidence>